<dbReference type="InterPro" id="IPR012337">
    <property type="entry name" value="RNaseH-like_sf"/>
</dbReference>
<keyword evidence="3" id="KW-0540">Nuclease</keyword>
<dbReference type="KEGG" id="fmr:Fuma_04850"/>
<evidence type="ECO:0000256" key="1">
    <source>
        <dbReference type="SAM" id="MobiDB-lite"/>
    </source>
</evidence>
<sequence length="360" mass="40804">MTLVWKNCGGGPAGSLSGDPLFTLSFLIAERPAGALPSVSSNGLRHQPPDYDRKMKGKKMSDVRYLIFDVEAVGDGDLIQRVRYPDEELTPREAIERYQADLLEQTGRDVIPPTFVNPISVAVAKVAADFRMLDLTVLDPPHFRPEQIIRRFWQGWEHYGKPTFVTFNGRGYDLPVMELGAFRHGISLPAWFNVESRSFEQARNRYNIDRHLDLQDLFSNFSAMRVNGGLNLISNLIYKPGKSGIDGSQVQGLYFDGQADKINDYCRCDVLDTYFVFLRSRVLIGRLSLEDEQILVDDTREMLKSQADDHPAYEHYLEYWDRRMEQEAAAKAASAEADATHQNEVTEDAETLAPVDESTE</sequence>
<feature type="region of interest" description="Disordered" evidence="1">
    <location>
        <begin position="330"/>
        <end position="360"/>
    </location>
</feature>
<gene>
    <name evidence="3" type="ORF">Fuma_04850</name>
</gene>
<evidence type="ECO:0000259" key="2">
    <source>
        <dbReference type="Pfam" id="PF10108"/>
    </source>
</evidence>
<evidence type="ECO:0000313" key="3">
    <source>
        <dbReference type="EMBL" id="APZ95195.1"/>
    </source>
</evidence>
<dbReference type="EMBL" id="CP017641">
    <property type="protein sequence ID" value="APZ95195.1"/>
    <property type="molecule type" value="Genomic_DNA"/>
</dbReference>
<dbReference type="InterPro" id="IPR019288">
    <property type="entry name" value="3'-5'_exonuclease_PolB-like"/>
</dbReference>
<name>A0A1P8WMA0_9PLAN</name>
<dbReference type="GO" id="GO:0003676">
    <property type="term" value="F:nucleic acid binding"/>
    <property type="evidence" value="ECO:0007669"/>
    <property type="project" value="InterPro"/>
</dbReference>
<protein>
    <submittedName>
        <fullName evidence="3">Putative 3'-5' exonuclease</fullName>
    </submittedName>
</protein>
<proteinExistence type="predicted"/>
<dbReference type="SUPFAM" id="SSF53098">
    <property type="entry name" value="Ribonuclease H-like"/>
    <property type="match status" value="1"/>
</dbReference>
<dbReference type="AlphaFoldDB" id="A0A1P8WMA0"/>
<dbReference type="Proteomes" id="UP000187735">
    <property type="component" value="Chromosome"/>
</dbReference>
<keyword evidence="3" id="KW-0378">Hydrolase</keyword>
<dbReference type="STRING" id="1891926.Fuma_04850"/>
<reference evidence="3 4" key="1">
    <citation type="journal article" date="2016" name="Front. Microbiol.">
        <title>Fuerstia marisgermanicae gen. nov., sp. nov., an Unusual Member of the Phylum Planctomycetes from the German Wadden Sea.</title>
        <authorList>
            <person name="Kohn T."/>
            <person name="Heuer A."/>
            <person name="Jogler M."/>
            <person name="Vollmers J."/>
            <person name="Boedeker C."/>
            <person name="Bunk B."/>
            <person name="Rast P."/>
            <person name="Borchert D."/>
            <person name="Glockner I."/>
            <person name="Freese H.M."/>
            <person name="Klenk H.P."/>
            <person name="Overmann J."/>
            <person name="Kaster A.K."/>
            <person name="Rohde M."/>
            <person name="Wiegand S."/>
            <person name="Jogler C."/>
        </authorList>
    </citation>
    <scope>NUCLEOTIDE SEQUENCE [LARGE SCALE GENOMIC DNA]</scope>
    <source>
        <strain evidence="3 4">NH11</strain>
    </source>
</reference>
<dbReference type="GO" id="GO:0004527">
    <property type="term" value="F:exonuclease activity"/>
    <property type="evidence" value="ECO:0007669"/>
    <property type="project" value="UniProtKB-KW"/>
</dbReference>
<dbReference type="InterPro" id="IPR036397">
    <property type="entry name" value="RNaseH_sf"/>
</dbReference>
<keyword evidence="3" id="KW-0269">Exonuclease</keyword>
<evidence type="ECO:0000313" key="4">
    <source>
        <dbReference type="Proteomes" id="UP000187735"/>
    </source>
</evidence>
<dbReference type="CDD" id="cd05782">
    <property type="entry name" value="DNA_polB_like1_exo"/>
    <property type="match status" value="1"/>
</dbReference>
<feature type="domain" description="Predicted 3'-5' exonuclease PolB-like" evidence="2">
    <location>
        <begin position="111"/>
        <end position="320"/>
    </location>
</feature>
<accession>A0A1P8WMA0</accession>
<dbReference type="Gene3D" id="3.30.420.10">
    <property type="entry name" value="Ribonuclease H-like superfamily/Ribonuclease H"/>
    <property type="match status" value="1"/>
</dbReference>
<keyword evidence="4" id="KW-1185">Reference proteome</keyword>
<dbReference type="Pfam" id="PF10108">
    <property type="entry name" value="DNA_pol_B_exo2"/>
    <property type="match status" value="1"/>
</dbReference>
<organism evidence="3 4">
    <name type="scientific">Fuerstiella marisgermanici</name>
    <dbReference type="NCBI Taxonomy" id="1891926"/>
    <lineage>
        <taxon>Bacteria</taxon>
        <taxon>Pseudomonadati</taxon>
        <taxon>Planctomycetota</taxon>
        <taxon>Planctomycetia</taxon>
        <taxon>Planctomycetales</taxon>
        <taxon>Planctomycetaceae</taxon>
        <taxon>Fuerstiella</taxon>
    </lineage>
</organism>